<dbReference type="Proteomes" id="UP000007305">
    <property type="component" value="Chromosome 10"/>
</dbReference>
<sequence>MSNQSSSSKELCTAERRNRVHLITGIGEHHLNPDLLAVLWSPSQTLACWRWPWKGSSSPTGFDVTGGGRGHTTVAGGVLALTHDAVPIRASREFMYMSGLDVGIKFIDFVAACFETRS</sequence>
<dbReference type="EnsemblPlants" id="Zm00001eb423650_T001">
    <property type="protein sequence ID" value="Zm00001eb423650_P001"/>
    <property type="gene ID" value="Zm00001eb423650"/>
</dbReference>
<accession>A0A804RIF4</accession>
<proteinExistence type="predicted"/>
<evidence type="ECO:0000313" key="1">
    <source>
        <dbReference type="EnsemblPlants" id="Zm00001eb423650_P001"/>
    </source>
</evidence>
<organism evidence="1 2">
    <name type="scientific">Zea mays</name>
    <name type="common">Maize</name>
    <dbReference type="NCBI Taxonomy" id="4577"/>
    <lineage>
        <taxon>Eukaryota</taxon>
        <taxon>Viridiplantae</taxon>
        <taxon>Streptophyta</taxon>
        <taxon>Embryophyta</taxon>
        <taxon>Tracheophyta</taxon>
        <taxon>Spermatophyta</taxon>
        <taxon>Magnoliopsida</taxon>
        <taxon>Liliopsida</taxon>
        <taxon>Poales</taxon>
        <taxon>Poaceae</taxon>
        <taxon>PACMAD clade</taxon>
        <taxon>Panicoideae</taxon>
        <taxon>Andropogonodae</taxon>
        <taxon>Andropogoneae</taxon>
        <taxon>Tripsacinae</taxon>
        <taxon>Zea</taxon>
    </lineage>
</organism>
<dbReference type="InParanoid" id="A0A804RIF4"/>
<reference evidence="2" key="1">
    <citation type="journal article" date="2009" name="Science">
        <title>The B73 maize genome: complexity, diversity, and dynamics.</title>
        <authorList>
            <person name="Schnable P.S."/>
            <person name="Ware D."/>
            <person name="Fulton R.S."/>
            <person name="Stein J.C."/>
            <person name="Wei F."/>
            <person name="Pasternak S."/>
            <person name="Liang C."/>
            <person name="Zhang J."/>
            <person name="Fulton L."/>
            <person name="Graves T.A."/>
            <person name="Minx P."/>
            <person name="Reily A.D."/>
            <person name="Courtney L."/>
            <person name="Kruchowski S.S."/>
            <person name="Tomlinson C."/>
            <person name="Strong C."/>
            <person name="Delehaunty K."/>
            <person name="Fronick C."/>
            <person name="Courtney B."/>
            <person name="Rock S.M."/>
            <person name="Belter E."/>
            <person name="Du F."/>
            <person name="Kim K."/>
            <person name="Abbott R.M."/>
            <person name="Cotton M."/>
            <person name="Levy A."/>
            <person name="Marchetto P."/>
            <person name="Ochoa K."/>
            <person name="Jackson S.M."/>
            <person name="Gillam B."/>
            <person name="Chen W."/>
            <person name="Yan L."/>
            <person name="Higginbotham J."/>
            <person name="Cardenas M."/>
            <person name="Waligorski J."/>
            <person name="Applebaum E."/>
            <person name="Phelps L."/>
            <person name="Falcone J."/>
            <person name="Kanchi K."/>
            <person name="Thane T."/>
            <person name="Scimone A."/>
            <person name="Thane N."/>
            <person name="Henke J."/>
            <person name="Wang T."/>
            <person name="Ruppert J."/>
            <person name="Shah N."/>
            <person name="Rotter K."/>
            <person name="Hodges J."/>
            <person name="Ingenthron E."/>
            <person name="Cordes M."/>
            <person name="Kohlberg S."/>
            <person name="Sgro J."/>
            <person name="Delgado B."/>
            <person name="Mead K."/>
            <person name="Chinwalla A."/>
            <person name="Leonard S."/>
            <person name="Crouse K."/>
            <person name="Collura K."/>
            <person name="Kudrna D."/>
            <person name="Currie J."/>
            <person name="He R."/>
            <person name="Angelova A."/>
            <person name="Rajasekar S."/>
            <person name="Mueller T."/>
            <person name="Lomeli R."/>
            <person name="Scara G."/>
            <person name="Ko A."/>
            <person name="Delaney K."/>
            <person name="Wissotski M."/>
            <person name="Lopez G."/>
            <person name="Campos D."/>
            <person name="Braidotti M."/>
            <person name="Ashley E."/>
            <person name="Golser W."/>
            <person name="Kim H."/>
            <person name="Lee S."/>
            <person name="Lin J."/>
            <person name="Dujmic Z."/>
            <person name="Kim W."/>
            <person name="Talag J."/>
            <person name="Zuccolo A."/>
            <person name="Fan C."/>
            <person name="Sebastian A."/>
            <person name="Kramer M."/>
            <person name="Spiegel L."/>
            <person name="Nascimento L."/>
            <person name="Zutavern T."/>
            <person name="Miller B."/>
            <person name="Ambroise C."/>
            <person name="Muller S."/>
            <person name="Spooner W."/>
            <person name="Narechania A."/>
            <person name="Ren L."/>
            <person name="Wei S."/>
            <person name="Kumari S."/>
            <person name="Faga B."/>
            <person name="Levy M.J."/>
            <person name="McMahan L."/>
            <person name="Van Buren P."/>
            <person name="Vaughn M.W."/>
            <person name="Ying K."/>
            <person name="Yeh C.-T."/>
            <person name="Emrich S.J."/>
            <person name="Jia Y."/>
            <person name="Kalyanaraman A."/>
            <person name="Hsia A.-P."/>
            <person name="Barbazuk W.B."/>
            <person name="Baucom R.S."/>
            <person name="Brutnell T.P."/>
            <person name="Carpita N.C."/>
            <person name="Chaparro C."/>
            <person name="Chia J.-M."/>
            <person name="Deragon J.-M."/>
            <person name="Estill J.C."/>
            <person name="Fu Y."/>
            <person name="Jeddeloh J.A."/>
            <person name="Han Y."/>
            <person name="Lee H."/>
            <person name="Li P."/>
            <person name="Lisch D.R."/>
            <person name="Liu S."/>
            <person name="Liu Z."/>
            <person name="Nagel D.H."/>
            <person name="McCann M.C."/>
            <person name="SanMiguel P."/>
            <person name="Myers A.M."/>
            <person name="Nettleton D."/>
            <person name="Nguyen J."/>
            <person name="Penning B.W."/>
            <person name="Ponnala L."/>
            <person name="Schneider K.L."/>
            <person name="Schwartz D.C."/>
            <person name="Sharma A."/>
            <person name="Soderlund C."/>
            <person name="Springer N.M."/>
            <person name="Sun Q."/>
            <person name="Wang H."/>
            <person name="Waterman M."/>
            <person name="Westerman R."/>
            <person name="Wolfgruber T.K."/>
            <person name="Yang L."/>
            <person name="Yu Y."/>
            <person name="Zhang L."/>
            <person name="Zhou S."/>
            <person name="Zhu Q."/>
            <person name="Bennetzen J.L."/>
            <person name="Dawe R.K."/>
            <person name="Jiang J."/>
            <person name="Jiang N."/>
            <person name="Presting G.G."/>
            <person name="Wessler S.R."/>
            <person name="Aluru S."/>
            <person name="Martienssen R.A."/>
            <person name="Clifton S.W."/>
            <person name="McCombie W.R."/>
            <person name="Wing R.A."/>
            <person name="Wilson R.K."/>
        </authorList>
    </citation>
    <scope>NUCLEOTIDE SEQUENCE [LARGE SCALE GENOMIC DNA]</scope>
    <source>
        <strain evidence="2">cv. B73</strain>
    </source>
</reference>
<evidence type="ECO:0000313" key="2">
    <source>
        <dbReference type="Proteomes" id="UP000007305"/>
    </source>
</evidence>
<name>A0A804RIF4_MAIZE</name>
<reference evidence="1" key="3">
    <citation type="submission" date="2021-05" db="UniProtKB">
        <authorList>
            <consortium name="EnsemblPlants"/>
        </authorList>
    </citation>
    <scope>IDENTIFICATION</scope>
    <source>
        <strain evidence="1">cv. B73</strain>
    </source>
</reference>
<dbReference type="Gramene" id="Zm00001eb423650_T001">
    <property type="protein sequence ID" value="Zm00001eb423650_P001"/>
    <property type="gene ID" value="Zm00001eb423650"/>
</dbReference>
<protein>
    <submittedName>
        <fullName evidence="1">Uncharacterized protein</fullName>
    </submittedName>
</protein>
<reference evidence="1" key="2">
    <citation type="submission" date="2019-07" db="EMBL/GenBank/DDBJ databases">
        <authorList>
            <person name="Seetharam A."/>
            <person name="Woodhouse M."/>
            <person name="Cannon E."/>
        </authorList>
    </citation>
    <scope>NUCLEOTIDE SEQUENCE [LARGE SCALE GENOMIC DNA]</scope>
    <source>
        <strain evidence="1">cv. B73</strain>
    </source>
</reference>
<keyword evidence="2" id="KW-1185">Reference proteome</keyword>
<dbReference type="AlphaFoldDB" id="A0A804RIF4"/>